<accession>T1CBS3</accession>
<protein>
    <submittedName>
        <fullName evidence="5">Protein containing DUF1342</fullName>
    </submittedName>
</protein>
<keyword evidence="4" id="KW-0131">Cell cycle</keyword>
<feature type="non-terminal residue" evidence="5">
    <location>
        <position position="151"/>
    </location>
</feature>
<organism evidence="5">
    <name type="scientific">mine drainage metagenome</name>
    <dbReference type="NCBI Taxonomy" id="410659"/>
    <lineage>
        <taxon>unclassified sequences</taxon>
        <taxon>metagenomes</taxon>
        <taxon>ecological metagenomes</taxon>
    </lineage>
</organism>
<sequence length="151" mass="16980">MKTFIANLAQLRANLLNAGVACQQPLRDSEFLNAVKHRSAIPGGTCEFDLPDYLYWLSQPNEARKQTFNQWLALLRPVCDAVAELLWLTRQFGRSRQECAGGGTFTITFDRDNPLQLLRIALPASSGLYPEVSGSHHRCSVRFLTWKGLSE</sequence>
<dbReference type="Gene3D" id="2.60.440.10">
    <property type="entry name" value="YacF-like domains"/>
    <property type="match status" value="1"/>
</dbReference>
<dbReference type="Gene3D" id="1.10.3900.10">
    <property type="entry name" value="YacF-like"/>
    <property type="match status" value="1"/>
</dbReference>
<keyword evidence="1" id="KW-0963">Cytoplasm</keyword>
<keyword evidence="2" id="KW-0132">Cell division</keyword>
<dbReference type="InterPro" id="IPR027462">
    <property type="entry name" value="ZapD_C"/>
</dbReference>
<evidence type="ECO:0000256" key="4">
    <source>
        <dbReference type="ARBA" id="ARBA00023306"/>
    </source>
</evidence>
<dbReference type="SUPFAM" id="SSF160950">
    <property type="entry name" value="YacF-like"/>
    <property type="match status" value="1"/>
</dbReference>
<dbReference type="GO" id="GO:0032153">
    <property type="term" value="C:cell division site"/>
    <property type="evidence" value="ECO:0007669"/>
    <property type="project" value="TreeGrafter"/>
</dbReference>
<keyword evidence="3" id="KW-0717">Septation</keyword>
<dbReference type="InterPro" id="IPR009777">
    <property type="entry name" value="ZapD"/>
</dbReference>
<evidence type="ECO:0000256" key="2">
    <source>
        <dbReference type="ARBA" id="ARBA00022618"/>
    </source>
</evidence>
<evidence type="ECO:0000256" key="1">
    <source>
        <dbReference type="ARBA" id="ARBA00022490"/>
    </source>
</evidence>
<dbReference type="Pfam" id="PF07072">
    <property type="entry name" value="ZapD"/>
    <property type="match status" value="1"/>
</dbReference>
<evidence type="ECO:0000256" key="3">
    <source>
        <dbReference type="ARBA" id="ARBA00023210"/>
    </source>
</evidence>
<dbReference type="PANTHER" id="PTHR39455">
    <property type="entry name" value="CELL DIVISION PROTEIN ZAPD"/>
    <property type="match status" value="1"/>
</dbReference>
<dbReference type="EMBL" id="AUZX01001561">
    <property type="protein sequence ID" value="EQD78778.1"/>
    <property type="molecule type" value="Genomic_DNA"/>
</dbReference>
<dbReference type="AlphaFoldDB" id="T1CBS3"/>
<dbReference type="GO" id="GO:0000917">
    <property type="term" value="P:division septum assembly"/>
    <property type="evidence" value="ECO:0007669"/>
    <property type="project" value="UniProtKB-KW"/>
</dbReference>
<name>T1CBS3_9ZZZZ</name>
<gene>
    <name evidence="5" type="ORF">B1A_02087</name>
</gene>
<proteinExistence type="predicted"/>
<reference evidence="5" key="2">
    <citation type="journal article" date="2014" name="ISME J.">
        <title>Microbial stratification in low pH oxic and suboxic macroscopic growths along an acid mine drainage.</title>
        <authorList>
            <person name="Mendez-Garcia C."/>
            <person name="Mesa V."/>
            <person name="Sprenger R.R."/>
            <person name="Richter M."/>
            <person name="Diez M.S."/>
            <person name="Solano J."/>
            <person name="Bargiela R."/>
            <person name="Golyshina O.V."/>
            <person name="Manteca A."/>
            <person name="Ramos J.L."/>
            <person name="Gallego J.R."/>
            <person name="Llorente I."/>
            <person name="Martins Dos Santos V.A."/>
            <person name="Jensen O.N."/>
            <person name="Pelaez A.I."/>
            <person name="Sanchez J."/>
            <person name="Ferrer M."/>
        </authorList>
    </citation>
    <scope>NUCLEOTIDE SEQUENCE</scope>
</reference>
<evidence type="ECO:0000313" key="5">
    <source>
        <dbReference type="EMBL" id="EQD78778.1"/>
    </source>
</evidence>
<dbReference type="InterPro" id="IPR036268">
    <property type="entry name" value="ZapD_sf"/>
</dbReference>
<comment type="caution">
    <text evidence="5">The sequence shown here is derived from an EMBL/GenBank/DDBJ whole genome shotgun (WGS) entry which is preliminary data.</text>
</comment>
<dbReference type="PANTHER" id="PTHR39455:SF1">
    <property type="entry name" value="CELL DIVISION PROTEIN ZAPD"/>
    <property type="match status" value="1"/>
</dbReference>
<reference evidence="5" key="1">
    <citation type="submission" date="2013-08" db="EMBL/GenBank/DDBJ databases">
        <authorList>
            <person name="Mendez C."/>
            <person name="Richter M."/>
            <person name="Ferrer M."/>
            <person name="Sanchez J."/>
        </authorList>
    </citation>
    <scope>NUCLEOTIDE SEQUENCE</scope>
</reference>
<dbReference type="GO" id="GO:0043093">
    <property type="term" value="P:FtsZ-dependent cytokinesis"/>
    <property type="evidence" value="ECO:0007669"/>
    <property type="project" value="TreeGrafter"/>
</dbReference>